<dbReference type="EC" id="6.1.1.4" evidence="2"/>
<dbReference type="InterPro" id="IPR015413">
    <property type="entry name" value="Methionyl/Leucyl_tRNA_Synth"/>
</dbReference>
<evidence type="ECO:0000259" key="16">
    <source>
        <dbReference type="Pfam" id="PF13603"/>
    </source>
</evidence>
<dbReference type="CDD" id="cd12797">
    <property type="entry name" value="M23_peptidase"/>
    <property type="match status" value="1"/>
</dbReference>
<feature type="domain" description="M23ase beta-sheet core" evidence="12">
    <location>
        <begin position="414"/>
        <end position="509"/>
    </location>
</feature>
<dbReference type="EnsemblMetazoa" id="GAUT039468-RA">
    <property type="protein sequence ID" value="GAUT039468-PA"/>
    <property type="gene ID" value="GAUT039468"/>
</dbReference>
<dbReference type="PANTHER" id="PTHR43740:SF2">
    <property type="entry name" value="LEUCINE--TRNA LIGASE, MITOCHONDRIAL"/>
    <property type="match status" value="1"/>
</dbReference>
<evidence type="ECO:0000259" key="14">
    <source>
        <dbReference type="Pfam" id="PF09334"/>
    </source>
</evidence>
<dbReference type="GO" id="GO:0042132">
    <property type="term" value="F:fructose 1,6-bisphosphate 1-phosphatase activity"/>
    <property type="evidence" value="ECO:0007669"/>
    <property type="project" value="InterPro"/>
</dbReference>
<dbReference type="PANTHER" id="PTHR43740">
    <property type="entry name" value="LEUCYL-TRNA SYNTHETASE"/>
    <property type="match status" value="1"/>
</dbReference>
<dbReference type="InterPro" id="IPR009008">
    <property type="entry name" value="Val/Leu/Ile-tRNA-synth_edit"/>
</dbReference>
<dbReference type="Gene3D" id="3.30.420.10">
    <property type="entry name" value="Ribonuclease H-like superfamily/Ribonuclease H"/>
    <property type="match status" value="1"/>
</dbReference>
<dbReference type="Pfam" id="PF09334">
    <property type="entry name" value="tRNA-synt_1g"/>
    <property type="match status" value="1"/>
</dbReference>
<evidence type="ECO:0000256" key="1">
    <source>
        <dbReference type="ARBA" id="ARBA00005594"/>
    </source>
</evidence>
<evidence type="ECO:0000313" key="17">
    <source>
        <dbReference type="EnsemblMetazoa" id="GAUT039468-PA"/>
    </source>
</evidence>
<keyword evidence="18" id="KW-1185">Reference proteome</keyword>
<keyword evidence="3 10" id="KW-0436">Ligase</keyword>
<feature type="domain" description="Leucyl-tRNA synthetase editing" evidence="16">
    <location>
        <begin position="717"/>
        <end position="890"/>
    </location>
</feature>
<feature type="domain" description="Methionyl/Leucyl tRNA synthetase" evidence="14">
    <location>
        <begin position="535"/>
        <end position="666"/>
    </location>
</feature>
<keyword evidence="4 10" id="KW-0547">Nucleotide-binding</keyword>
<evidence type="ECO:0000259" key="11">
    <source>
        <dbReference type="Pfam" id="PF00133"/>
    </source>
</evidence>
<dbReference type="Gene3D" id="3.40.190.90">
    <property type="match status" value="1"/>
</dbReference>
<dbReference type="GO" id="GO:0005829">
    <property type="term" value="C:cytosol"/>
    <property type="evidence" value="ECO:0007669"/>
    <property type="project" value="TreeGrafter"/>
</dbReference>
<dbReference type="SUPFAM" id="SSF52374">
    <property type="entry name" value="Nucleotidylyl transferase"/>
    <property type="match status" value="1"/>
</dbReference>
<dbReference type="InterPro" id="IPR025709">
    <property type="entry name" value="Leu_tRNA-synth_edit"/>
</dbReference>
<dbReference type="Pfam" id="PF00133">
    <property type="entry name" value="tRNA-synt_1"/>
    <property type="match status" value="2"/>
</dbReference>
<evidence type="ECO:0000256" key="6">
    <source>
        <dbReference type="ARBA" id="ARBA00022917"/>
    </source>
</evidence>
<evidence type="ECO:0000256" key="2">
    <source>
        <dbReference type="ARBA" id="ARBA00013164"/>
    </source>
</evidence>
<comment type="similarity">
    <text evidence="1 10">Belongs to the class-I aminoacyl-tRNA synthetase family.</text>
</comment>
<dbReference type="STRING" id="7395.A0A1A9VJN8"/>
<feature type="domain" description="Aminoacyl-tRNA synthetase class Ia" evidence="11">
    <location>
        <begin position="904"/>
        <end position="1054"/>
    </location>
</feature>
<dbReference type="GO" id="GO:0004823">
    <property type="term" value="F:leucine-tRNA ligase activity"/>
    <property type="evidence" value="ECO:0007669"/>
    <property type="project" value="UniProtKB-EC"/>
</dbReference>
<dbReference type="GO" id="GO:0005524">
    <property type="term" value="F:ATP binding"/>
    <property type="evidence" value="ECO:0007669"/>
    <property type="project" value="UniProtKB-KW"/>
</dbReference>
<dbReference type="GO" id="GO:0006094">
    <property type="term" value="P:gluconeogenesis"/>
    <property type="evidence" value="ECO:0007669"/>
    <property type="project" value="InterPro"/>
</dbReference>
<feature type="domain" description="Aminoacyl-tRNA synthetase class Ia" evidence="11">
    <location>
        <begin position="1083"/>
        <end position="1127"/>
    </location>
</feature>
<evidence type="ECO:0000259" key="13">
    <source>
        <dbReference type="Pfam" id="PF08264"/>
    </source>
</evidence>
<keyword evidence="6 10" id="KW-0648">Protein biosynthesis</keyword>
<dbReference type="InterPro" id="IPR011055">
    <property type="entry name" value="Dup_hybrid_motif"/>
</dbReference>
<dbReference type="GO" id="GO:0006429">
    <property type="term" value="P:leucyl-tRNA aminoacylation"/>
    <property type="evidence" value="ECO:0007669"/>
    <property type="project" value="InterPro"/>
</dbReference>
<evidence type="ECO:0000256" key="5">
    <source>
        <dbReference type="ARBA" id="ARBA00022840"/>
    </source>
</evidence>
<dbReference type="CDD" id="cd00812">
    <property type="entry name" value="LeuRS_core"/>
    <property type="match status" value="1"/>
</dbReference>
<evidence type="ECO:0000256" key="7">
    <source>
        <dbReference type="ARBA" id="ARBA00023146"/>
    </source>
</evidence>
<dbReference type="Gene3D" id="3.30.540.10">
    <property type="entry name" value="Fructose-1,6-Bisphosphatase, subunit A, domain 1"/>
    <property type="match status" value="1"/>
</dbReference>
<evidence type="ECO:0000256" key="4">
    <source>
        <dbReference type="ARBA" id="ARBA00022741"/>
    </source>
</evidence>
<evidence type="ECO:0000259" key="12">
    <source>
        <dbReference type="Pfam" id="PF01551"/>
    </source>
</evidence>
<dbReference type="NCBIfam" id="TIGR00396">
    <property type="entry name" value="leuS_bact"/>
    <property type="match status" value="1"/>
</dbReference>
<dbReference type="FunFam" id="1.10.730.10:FF:000002">
    <property type="entry name" value="Leucine--tRNA ligase"/>
    <property type="match status" value="1"/>
</dbReference>
<feature type="domain" description="Methionyl/Valyl/Leucyl/Isoleucyl-tRNA synthetase anticodon-binding" evidence="13">
    <location>
        <begin position="1168"/>
        <end position="1280"/>
    </location>
</feature>
<dbReference type="InterPro" id="IPR004464">
    <property type="entry name" value="FBPase_class-2/SBPase"/>
</dbReference>
<evidence type="ECO:0000256" key="8">
    <source>
        <dbReference type="ARBA" id="ARBA00030520"/>
    </source>
</evidence>
<dbReference type="VEuPathDB" id="VectorBase:GAUT039468"/>
<dbReference type="GO" id="GO:0003676">
    <property type="term" value="F:nucleic acid binding"/>
    <property type="evidence" value="ECO:0007669"/>
    <property type="project" value="InterPro"/>
</dbReference>
<dbReference type="InterPro" id="IPR001412">
    <property type="entry name" value="aa-tRNA-synth_I_CS"/>
</dbReference>
<reference evidence="17" key="1">
    <citation type="submission" date="2020-05" db="UniProtKB">
        <authorList>
            <consortium name="EnsemblMetazoa"/>
        </authorList>
    </citation>
    <scope>IDENTIFICATION</scope>
    <source>
        <strain evidence="17">TTRI</strain>
    </source>
</reference>
<dbReference type="InterPro" id="IPR038717">
    <property type="entry name" value="Tc1-like_DDE_dom"/>
</dbReference>
<dbReference type="CDD" id="cd01516">
    <property type="entry name" value="FBPase_glpX"/>
    <property type="match status" value="1"/>
</dbReference>
<dbReference type="SUPFAM" id="SSF47323">
    <property type="entry name" value="Anticodon-binding domain of a subclass of class I aminoacyl-tRNA synthetases"/>
    <property type="match status" value="1"/>
</dbReference>
<dbReference type="Pfam" id="PF03320">
    <property type="entry name" value="FBPase_glpX"/>
    <property type="match status" value="1"/>
</dbReference>
<comment type="catalytic activity">
    <reaction evidence="9">
        <text>tRNA(Leu) + L-leucine + ATP = L-leucyl-tRNA(Leu) + AMP + diphosphate</text>
        <dbReference type="Rhea" id="RHEA:11688"/>
        <dbReference type="Rhea" id="RHEA-COMP:9613"/>
        <dbReference type="Rhea" id="RHEA-COMP:9622"/>
        <dbReference type="ChEBI" id="CHEBI:30616"/>
        <dbReference type="ChEBI" id="CHEBI:33019"/>
        <dbReference type="ChEBI" id="CHEBI:57427"/>
        <dbReference type="ChEBI" id="CHEBI:78442"/>
        <dbReference type="ChEBI" id="CHEBI:78494"/>
        <dbReference type="ChEBI" id="CHEBI:456215"/>
        <dbReference type="EC" id="6.1.1.4"/>
    </reaction>
</comment>
<dbReference type="InterPro" id="IPR016047">
    <property type="entry name" value="M23ase_b-sheet_dom"/>
</dbReference>
<dbReference type="InterPro" id="IPR036397">
    <property type="entry name" value="RNaseH_sf"/>
</dbReference>
<dbReference type="Proteomes" id="UP000078200">
    <property type="component" value="Unassembled WGS sequence"/>
</dbReference>
<keyword evidence="7 10" id="KW-0030">Aminoacyl-tRNA synthetase</keyword>
<evidence type="ECO:0000256" key="9">
    <source>
        <dbReference type="ARBA" id="ARBA00047469"/>
    </source>
</evidence>
<dbReference type="Pfam" id="PF13603">
    <property type="entry name" value="tRNA-synt_1_2"/>
    <property type="match status" value="1"/>
</dbReference>
<evidence type="ECO:0000256" key="3">
    <source>
        <dbReference type="ARBA" id="ARBA00022598"/>
    </source>
</evidence>
<dbReference type="GO" id="GO:0002161">
    <property type="term" value="F:aminoacyl-tRNA deacylase activity"/>
    <property type="evidence" value="ECO:0007669"/>
    <property type="project" value="InterPro"/>
</dbReference>
<evidence type="ECO:0000259" key="15">
    <source>
        <dbReference type="Pfam" id="PF13358"/>
    </source>
</evidence>
<evidence type="ECO:0000256" key="10">
    <source>
        <dbReference type="RuleBase" id="RU363035"/>
    </source>
</evidence>
<dbReference type="PROSITE" id="PS00178">
    <property type="entry name" value="AA_TRNA_LIGASE_I"/>
    <property type="match status" value="1"/>
</dbReference>
<dbReference type="CDD" id="cd07958">
    <property type="entry name" value="Anticodon_Ia_Leu_BEm"/>
    <property type="match status" value="1"/>
</dbReference>
<dbReference type="GO" id="GO:0006071">
    <property type="term" value="P:glycerol metabolic process"/>
    <property type="evidence" value="ECO:0007669"/>
    <property type="project" value="InterPro"/>
</dbReference>
<dbReference type="HAMAP" id="MF_00049_B">
    <property type="entry name" value="Leu_tRNA_synth_B"/>
    <property type="match status" value="1"/>
</dbReference>
<feature type="domain" description="Tc1-like transposase DDE" evidence="15">
    <location>
        <begin position="1299"/>
        <end position="1349"/>
    </location>
</feature>
<organism evidence="17 18">
    <name type="scientific">Glossina austeni</name>
    <name type="common">Savannah tsetse fly</name>
    <dbReference type="NCBI Taxonomy" id="7395"/>
    <lineage>
        <taxon>Eukaryota</taxon>
        <taxon>Metazoa</taxon>
        <taxon>Ecdysozoa</taxon>
        <taxon>Arthropoda</taxon>
        <taxon>Hexapoda</taxon>
        <taxon>Insecta</taxon>
        <taxon>Pterygota</taxon>
        <taxon>Neoptera</taxon>
        <taxon>Endopterygota</taxon>
        <taxon>Diptera</taxon>
        <taxon>Brachycera</taxon>
        <taxon>Muscomorpha</taxon>
        <taxon>Hippoboscoidea</taxon>
        <taxon>Glossinidae</taxon>
        <taxon>Glossina</taxon>
    </lineage>
</organism>
<dbReference type="InterPro" id="IPR002300">
    <property type="entry name" value="aa-tRNA-synth_Ia"/>
</dbReference>
<dbReference type="Pfam" id="PF08264">
    <property type="entry name" value="Anticodon_1"/>
    <property type="match status" value="1"/>
</dbReference>
<dbReference type="InterPro" id="IPR002302">
    <property type="entry name" value="Leu-tRNA-ligase"/>
</dbReference>
<sequence>MMEDLAYKLVKVTEAAALAAYKLAGFGDEKRADQVAVDAMRTVLNSMEINGTIVIGEGERDEAPMLYIGEKVGTGNGPEIDIAVDPLEGTTICAHHKQGAMSVLAATKKGDFLHAPDVYMEKIAVGKNLPEGVVSLKNSIEKNLDNLAKAKGCKVNDLTVTILNRERHDELILKIRKLGAKVKLIDDGDVAAVVSLVNGNHDMYIGIGGAPEGVLAAAALSSIGGQMEGRLIFDTDQLRERAKNLNIDDPEKIYTIKDMAKESSSEKRTIKGSMKTVMCSILTVLKLRDIWITSVVGAITFGTFLALNTLWAPRLLGNSELNAMESAILIGCGLQKPAPVLLKGEEFYGKRDLEYTREYHLIREDVDPSIKKENRKAIINRIYKDNNNAQNVGVNCKFVMPVKGTATSSDETCKDGIKIAAQNGTNVVASAPGKVVYVGKGLRWYGNLIIVEHKDNYMTVYSYLKNIHVEIGDKVKQGQVIGSAGKSSTQDKDLQMCFTIRHNGQAVDPLMHVNYKWDFSVSKNSEQEKCYVLEMFPYPSGKIHMGHLRNYAIGDVIARYKRARGFEVLHPIGWDAFGLPAENAARDNNISPETWTKENIDNMRTQLKSIGLSYNWERELSTCEPDYYKHEQKFFLDFLKHGLAYRKESWVNWDPVDQTVLANEQVVDGKGWRSGAIVEKRKLSQWFLKITDFAEDLLKCLQSLKNWPEKVKTMQERWVGKSEGATIEFEIVGLNKKLKVFTTYPHTLFGASFCAVAAEHPIVQNCKNEEIQDFIDNIKTKGENDEKIGVYTGLNVKHPFLDKELPLYIANFVLMEYGEGAIFGCPAHDQRDFEFAQKYDLPIIPVVREEGAQATETLKKVYTGNGVMFNSEFLNGLTVSKAKEVAIKKLEEKGIGKKTINYRLHDWGISRQRYWGCPIPIIYCKDCGTVPVPEKDLPVVLPADVEFTSALDKHPTWKFVDCPKCGKQAERETDTFDTFFESSWYFAAFCSEDKSIDKNACNRFMPVDYYIGGIEHAILHLLYSRFFCRALTKCGYFDIKEPFSTLITQGMVCHATYKDENGKWLFPAEAKELIAQGAKVQVGKVEKMSKSKKNTVDPNFIIEKYGADTARLFVLSDTPPEKDMEWSDDGVEGCSRYINKLWRMVMQLRPVNTNYDNENVTGQLLEYRKKIHKLLHGLTDDLENCRLNCVVAKFREMTNLITEIDVKTGKSLIDEGICILIRVIEPFIPHLAESLWQEIGGQPWPKADESLLVDDTVTIAVQINGKLRTTIKVAINLPQEELKKIAIDSVSTNHNCSGIVMDNAAFHKTPKTKSLIESFGCHLLYLPTYSPDLNPIEHCWHTIKSRLRPLMHQCTIIFSCFQPSNTYSYHLGKVHNCTNVVILAHQEGVIPVWDPGILILSKFDIEYLTLPLLTPFCNVYLDETLYHQVEEVVPYCNEYTLLLHWIK</sequence>
<dbReference type="InterPro" id="IPR009080">
    <property type="entry name" value="tRNAsynth_Ia_anticodon-bd"/>
</dbReference>
<dbReference type="Gene3D" id="1.10.730.10">
    <property type="entry name" value="Isoleucyl-tRNA Synthetase, Domain 1"/>
    <property type="match status" value="1"/>
</dbReference>
<proteinExistence type="inferred from homology"/>
<keyword evidence="5 10" id="KW-0067">ATP-binding</keyword>
<dbReference type="PRINTS" id="PR00985">
    <property type="entry name" value="TRNASYNTHLEU"/>
</dbReference>
<protein>
    <recommendedName>
        <fullName evidence="2">leucine--tRNA ligase</fullName>
        <ecNumber evidence="2">6.1.1.4</ecNumber>
    </recommendedName>
    <alternativeName>
        <fullName evidence="8">Leucyl-tRNA synthetase</fullName>
    </alternativeName>
</protein>
<dbReference type="NCBIfam" id="TIGR00330">
    <property type="entry name" value="glpX"/>
    <property type="match status" value="1"/>
</dbReference>
<name>A0A1A9VJN8_GLOAU</name>
<evidence type="ECO:0000313" key="18">
    <source>
        <dbReference type="Proteomes" id="UP000078200"/>
    </source>
</evidence>
<dbReference type="SUPFAM" id="SSF56655">
    <property type="entry name" value="Carbohydrate phosphatase"/>
    <property type="match status" value="1"/>
</dbReference>
<dbReference type="Pfam" id="PF13358">
    <property type="entry name" value="DDE_3"/>
    <property type="match status" value="1"/>
</dbReference>
<dbReference type="InterPro" id="IPR013155">
    <property type="entry name" value="M/V/L/I-tRNA-synth_anticd-bd"/>
</dbReference>
<dbReference type="Gene3D" id="2.70.70.10">
    <property type="entry name" value="Glucose Permease (Domain IIA)"/>
    <property type="match status" value="1"/>
</dbReference>
<dbReference type="SUPFAM" id="SSF51261">
    <property type="entry name" value="Duplicated hybrid motif"/>
    <property type="match status" value="1"/>
</dbReference>
<dbReference type="InterPro" id="IPR014729">
    <property type="entry name" value="Rossmann-like_a/b/a_fold"/>
</dbReference>
<dbReference type="Gene3D" id="3.40.50.620">
    <property type="entry name" value="HUPs"/>
    <property type="match status" value="2"/>
</dbReference>
<dbReference type="Pfam" id="PF01551">
    <property type="entry name" value="Peptidase_M23"/>
    <property type="match status" value="1"/>
</dbReference>
<accession>A0A1A9VJN8</accession>
<dbReference type="SUPFAM" id="SSF50677">
    <property type="entry name" value="ValRS/IleRS/LeuRS editing domain"/>
    <property type="match status" value="1"/>
</dbReference>